<dbReference type="EC" id="2.7.11.1" evidence="4"/>
<dbReference type="FunFam" id="1.10.510.10:FF:000358">
    <property type="entry name" value="Putative leucine-rich repeat receptor-like serine/threonine-protein kinase"/>
    <property type="match status" value="1"/>
</dbReference>
<evidence type="ECO:0000256" key="22">
    <source>
        <dbReference type="PROSITE-ProRule" id="PRU10141"/>
    </source>
</evidence>
<keyword evidence="11" id="KW-0732">Signal</keyword>
<dbReference type="InterPro" id="IPR008271">
    <property type="entry name" value="Ser/Thr_kinase_AS"/>
</dbReference>
<dbReference type="EMBL" id="VOIH02000001">
    <property type="protein sequence ID" value="KAF3455898.1"/>
    <property type="molecule type" value="Genomic_DNA"/>
</dbReference>
<evidence type="ECO:0000256" key="10">
    <source>
        <dbReference type="ARBA" id="ARBA00022692"/>
    </source>
</evidence>
<evidence type="ECO:0000256" key="6">
    <source>
        <dbReference type="ARBA" id="ARBA00022527"/>
    </source>
</evidence>
<evidence type="ECO:0000256" key="16">
    <source>
        <dbReference type="ARBA" id="ARBA00022989"/>
    </source>
</evidence>
<dbReference type="PRINTS" id="PR00019">
    <property type="entry name" value="LEURICHRPT"/>
</dbReference>
<keyword evidence="7" id="KW-0597">Phosphoprotein</keyword>
<evidence type="ECO:0000256" key="17">
    <source>
        <dbReference type="ARBA" id="ARBA00023136"/>
    </source>
</evidence>
<dbReference type="Pfam" id="PF13855">
    <property type="entry name" value="LRR_8"/>
    <property type="match status" value="2"/>
</dbReference>
<dbReference type="SUPFAM" id="SSF52058">
    <property type="entry name" value="L domain-like"/>
    <property type="match status" value="1"/>
</dbReference>
<dbReference type="FunFam" id="3.80.10.10:FF:000565">
    <property type="entry name" value="Leucine-rich repeat receptor-like kinase protein FLORAL ORGAN NUMBER1"/>
    <property type="match status" value="1"/>
</dbReference>
<keyword evidence="9" id="KW-0808">Transferase</keyword>
<dbReference type="PANTHER" id="PTHR27000:SF777">
    <property type="entry name" value="PROTEIN KINASE DOMAIN-CONTAINING PROTEIN"/>
    <property type="match status" value="1"/>
</dbReference>
<proteinExistence type="inferred from homology"/>
<dbReference type="Pfam" id="PF00560">
    <property type="entry name" value="LRR_1"/>
    <property type="match status" value="5"/>
</dbReference>
<dbReference type="AlphaFoldDB" id="A0A8K0HPS1"/>
<keyword evidence="15 22" id="KW-0067">ATP-binding</keyword>
<keyword evidence="6" id="KW-0723">Serine/threonine-protein kinase</keyword>
<organism evidence="25 26">
    <name type="scientific">Rhamnella rubrinervis</name>
    <dbReference type="NCBI Taxonomy" id="2594499"/>
    <lineage>
        <taxon>Eukaryota</taxon>
        <taxon>Viridiplantae</taxon>
        <taxon>Streptophyta</taxon>
        <taxon>Embryophyta</taxon>
        <taxon>Tracheophyta</taxon>
        <taxon>Spermatophyta</taxon>
        <taxon>Magnoliopsida</taxon>
        <taxon>eudicotyledons</taxon>
        <taxon>Gunneridae</taxon>
        <taxon>Pentapetalae</taxon>
        <taxon>rosids</taxon>
        <taxon>fabids</taxon>
        <taxon>Rosales</taxon>
        <taxon>Rhamnaceae</taxon>
        <taxon>rhamnoid group</taxon>
        <taxon>Rhamneae</taxon>
        <taxon>Rhamnella</taxon>
    </lineage>
</organism>
<keyword evidence="8" id="KW-0433">Leucine-rich repeat</keyword>
<evidence type="ECO:0000259" key="24">
    <source>
        <dbReference type="PROSITE" id="PS50011"/>
    </source>
</evidence>
<sequence length="1052" mass="115617">MKLHEVNTLLGYWPIYLYILSSINLLGWKPTITTAKALGNETDALALLEFKKGIAKDPFNMLSSWNDSAHFCKWHGISCSKKHQRVVNMDLHGLKLRGSMSPHIGNLSFLRIIDLSNNSFYGEIPWEVGRLFRLQGLYLTNNTFTGQIPTQLSNRSKLEVIEFGRNKLMGKIPGELSSLTKLYYLQLGANNLTGSIPPSIGNLSSLEHLSAPYNNLVGSIPDDIGHLKKLSILAVGANGLTGMIPSSFYNISSITIISTASNRLNGSLPSNIGLALPNLQWLAISRNEFSGPIPLSLTNASKLQALTLSTNNFVGAVPSNLGDLIDLWWLGFGTNNLGSNSTDDLEFLPSLKNCSQLQILDFGNNHFGGVLPAAIANLSTQLSQLYFDGNQIFGVIPVALEKYINLNVLNMESNFFNGHVPSSFGKFQKMEGISFSSNRLSGPIPSSFGNLTQLTELYLSENELEGSIPTSIGGCKNLLYLDISQNNLTGAIPKQVADLSLLSLLLNLSHNSLTGNLPVELGNLKALNMLDLSENKLSGYIPGTIGGCISLVYLNLQGNSFDGMIPSSLASLKSLEHLDLSRNNFVGNILKNLQDLPYLMYFNISFNDLEGEVPTRGVFQNASAISMIGNGKLCGGVLELQLPTCPIKGTKRGMSHALKVKLIIIVTCVALPILLLSFFLYWRRKPKEKSSSTLLTKDEDQHHIAKITYKMLYQATGGFSPNNLVGDGSFGSVYKGFLNQDERAVAVKVLKLQQKGASKSFMAECKALKNIRHRNLVKIITTCSSMDYHGNEFKALIFEFMENASLEEWLHQKSDGEDCSRNSNILQRLNIATDVASALNYLHHQCQTPIIHCDLKPSNVLLDTDMVAHVSDFGLARLLSTTKGASQNHSSTIGLKGSIGYAAPEYGIGGKASMQGDVYSYGILLLEMFTGKRPTDEMFKDGFNIHHFAKMGLPERLLQIVDPTLFPIEAEETATTSVGRERDEFDIEAQKESKRSEYLSVMDTNTKECLHSVLKIGLACSMESPKDRMTMEKVIRELYFVKNAFLGDDVNP</sequence>
<dbReference type="SMART" id="SM00220">
    <property type="entry name" value="S_TKc"/>
    <property type="match status" value="1"/>
</dbReference>
<dbReference type="FunFam" id="3.30.200.20:FF:000432">
    <property type="entry name" value="LRR receptor-like serine/threonine-protein kinase EFR"/>
    <property type="match status" value="1"/>
</dbReference>
<evidence type="ECO:0000256" key="3">
    <source>
        <dbReference type="ARBA" id="ARBA00008684"/>
    </source>
</evidence>
<dbReference type="InterPro" id="IPR032675">
    <property type="entry name" value="LRR_dom_sf"/>
</dbReference>
<dbReference type="PROSITE" id="PS00108">
    <property type="entry name" value="PROTEIN_KINASE_ST"/>
    <property type="match status" value="1"/>
</dbReference>
<keyword evidence="14" id="KW-0418">Kinase</keyword>
<evidence type="ECO:0000256" key="14">
    <source>
        <dbReference type="ARBA" id="ARBA00022777"/>
    </source>
</evidence>
<keyword evidence="5" id="KW-1003">Cell membrane</keyword>
<evidence type="ECO:0000256" key="18">
    <source>
        <dbReference type="ARBA" id="ARBA00023170"/>
    </source>
</evidence>
<dbReference type="SMART" id="SM00369">
    <property type="entry name" value="LRR_TYP"/>
    <property type="match status" value="6"/>
</dbReference>
<evidence type="ECO:0000313" key="26">
    <source>
        <dbReference type="Proteomes" id="UP000796880"/>
    </source>
</evidence>
<dbReference type="OrthoDB" id="676979at2759"/>
<dbReference type="PANTHER" id="PTHR27000">
    <property type="entry name" value="LEUCINE-RICH REPEAT RECEPTOR-LIKE PROTEIN KINASE FAMILY PROTEIN-RELATED"/>
    <property type="match status" value="1"/>
</dbReference>
<gene>
    <name evidence="25" type="ORF">FNV43_RR00540</name>
</gene>
<comment type="catalytic activity">
    <reaction evidence="21">
        <text>L-seryl-[protein] + ATP = O-phospho-L-seryl-[protein] + ADP + H(+)</text>
        <dbReference type="Rhea" id="RHEA:17989"/>
        <dbReference type="Rhea" id="RHEA-COMP:9863"/>
        <dbReference type="Rhea" id="RHEA-COMP:11604"/>
        <dbReference type="ChEBI" id="CHEBI:15378"/>
        <dbReference type="ChEBI" id="CHEBI:29999"/>
        <dbReference type="ChEBI" id="CHEBI:30616"/>
        <dbReference type="ChEBI" id="CHEBI:83421"/>
        <dbReference type="ChEBI" id="CHEBI:456216"/>
        <dbReference type="EC" id="2.7.11.1"/>
    </reaction>
</comment>
<reference evidence="25" key="1">
    <citation type="submission" date="2020-03" db="EMBL/GenBank/DDBJ databases">
        <title>A high-quality chromosome-level genome assembly of a woody plant with both climbing and erect habits, Rhamnella rubrinervis.</title>
        <authorList>
            <person name="Lu Z."/>
            <person name="Yang Y."/>
            <person name="Zhu X."/>
            <person name="Sun Y."/>
        </authorList>
    </citation>
    <scope>NUCLEOTIDE SEQUENCE</scope>
    <source>
        <strain evidence="25">BYM</strain>
        <tissue evidence="25">Leaf</tissue>
    </source>
</reference>
<feature type="domain" description="Protein kinase" evidence="24">
    <location>
        <begin position="719"/>
        <end position="1040"/>
    </location>
</feature>
<dbReference type="InterPro" id="IPR003591">
    <property type="entry name" value="Leu-rich_rpt_typical-subtyp"/>
</dbReference>
<dbReference type="InterPro" id="IPR001611">
    <property type="entry name" value="Leu-rich_rpt"/>
</dbReference>
<comment type="similarity">
    <text evidence="3">Belongs to the protein kinase superfamily. Ser/Thr protein kinase family.</text>
</comment>
<evidence type="ECO:0000256" key="20">
    <source>
        <dbReference type="ARBA" id="ARBA00047899"/>
    </source>
</evidence>
<dbReference type="GO" id="GO:0004674">
    <property type="term" value="F:protein serine/threonine kinase activity"/>
    <property type="evidence" value="ECO:0007669"/>
    <property type="project" value="UniProtKB-KW"/>
</dbReference>
<feature type="transmembrane region" description="Helical" evidence="23">
    <location>
        <begin position="662"/>
        <end position="682"/>
    </location>
</feature>
<dbReference type="FunFam" id="3.80.10.10:FF:000288">
    <property type="entry name" value="LRR receptor-like serine/threonine-protein kinase EFR"/>
    <property type="match status" value="1"/>
</dbReference>
<dbReference type="SUPFAM" id="SSF56112">
    <property type="entry name" value="Protein kinase-like (PK-like)"/>
    <property type="match status" value="1"/>
</dbReference>
<evidence type="ECO:0000256" key="1">
    <source>
        <dbReference type="ARBA" id="ARBA00004162"/>
    </source>
</evidence>
<dbReference type="Gene3D" id="3.30.200.20">
    <property type="entry name" value="Phosphorylase Kinase, domain 1"/>
    <property type="match status" value="1"/>
</dbReference>
<dbReference type="Gene3D" id="1.10.510.10">
    <property type="entry name" value="Transferase(Phosphotransferase) domain 1"/>
    <property type="match status" value="1"/>
</dbReference>
<name>A0A8K0HPS1_9ROSA</name>
<dbReference type="FunFam" id="3.80.10.10:FF:000383">
    <property type="entry name" value="Leucine-rich repeat receptor protein kinase EMS1"/>
    <property type="match status" value="2"/>
</dbReference>
<evidence type="ECO:0000256" key="23">
    <source>
        <dbReference type="SAM" id="Phobius"/>
    </source>
</evidence>
<keyword evidence="12" id="KW-0677">Repeat</keyword>
<comment type="caution">
    <text evidence="25">The sequence shown here is derived from an EMBL/GenBank/DDBJ whole genome shotgun (WGS) entry which is preliminary data.</text>
</comment>
<dbReference type="Pfam" id="PF07714">
    <property type="entry name" value="PK_Tyr_Ser-Thr"/>
    <property type="match status" value="1"/>
</dbReference>
<evidence type="ECO:0000313" key="25">
    <source>
        <dbReference type="EMBL" id="KAF3455898.1"/>
    </source>
</evidence>
<dbReference type="PROSITE" id="PS00107">
    <property type="entry name" value="PROTEIN_KINASE_ATP"/>
    <property type="match status" value="1"/>
</dbReference>
<evidence type="ECO:0000256" key="8">
    <source>
        <dbReference type="ARBA" id="ARBA00022614"/>
    </source>
</evidence>
<evidence type="ECO:0000256" key="7">
    <source>
        <dbReference type="ARBA" id="ARBA00022553"/>
    </source>
</evidence>
<dbReference type="SUPFAM" id="SSF52047">
    <property type="entry name" value="RNI-like"/>
    <property type="match status" value="1"/>
</dbReference>
<dbReference type="Pfam" id="PF08263">
    <property type="entry name" value="LRRNT_2"/>
    <property type="match status" value="1"/>
</dbReference>
<evidence type="ECO:0000256" key="15">
    <source>
        <dbReference type="ARBA" id="ARBA00022840"/>
    </source>
</evidence>
<evidence type="ECO:0000256" key="13">
    <source>
        <dbReference type="ARBA" id="ARBA00022741"/>
    </source>
</evidence>
<keyword evidence="18" id="KW-0675">Receptor</keyword>
<dbReference type="InterPro" id="IPR001245">
    <property type="entry name" value="Ser-Thr/Tyr_kinase_cat_dom"/>
</dbReference>
<dbReference type="GO" id="GO:0005524">
    <property type="term" value="F:ATP binding"/>
    <property type="evidence" value="ECO:0007669"/>
    <property type="project" value="UniProtKB-UniRule"/>
</dbReference>
<dbReference type="InterPro" id="IPR011009">
    <property type="entry name" value="Kinase-like_dom_sf"/>
</dbReference>
<keyword evidence="17 23" id="KW-0472">Membrane</keyword>
<comment type="subcellular location">
    <subcellularLocation>
        <location evidence="1">Cell membrane</location>
        <topology evidence="1">Single-pass membrane protein</topology>
    </subcellularLocation>
    <subcellularLocation>
        <location evidence="2">Membrane</location>
        <topology evidence="2">Single-pass type I membrane protein</topology>
    </subcellularLocation>
</comment>
<evidence type="ECO:0000256" key="9">
    <source>
        <dbReference type="ARBA" id="ARBA00022679"/>
    </source>
</evidence>
<accession>A0A8K0HPS1</accession>
<keyword evidence="10 23" id="KW-0812">Transmembrane</keyword>
<keyword evidence="26" id="KW-1185">Reference proteome</keyword>
<dbReference type="Proteomes" id="UP000796880">
    <property type="component" value="Unassembled WGS sequence"/>
</dbReference>
<evidence type="ECO:0000256" key="2">
    <source>
        <dbReference type="ARBA" id="ARBA00004479"/>
    </source>
</evidence>
<evidence type="ECO:0000256" key="21">
    <source>
        <dbReference type="ARBA" id="ARBA00048679"/>
    </source>
</evidence>
<evidence type="ECO:0000256" key="19">
    <source>
        <dbReference type="ARBA" id="ARBA00023180"/>
    </source>
</evidence>
<keyword evidence="16 23" id="KW-1133">Transmembrane helix</keyword>
<feature type="binding site" evidence="22">
    <location>
        <position position="748"/>
    </location>
    <ligand>
        <name>ATP</name>
        <dbReference type="ChEBI" id="CHEBI:30616"/>
    </ligand>
</feature>
<keyword evidence="13 22" id="KW-0547">Nucleotide-binding</keyword>
<dbReference type="InterPro" id="IPR013210">
    <property type="entry name" value="LRR_N_plant-typ"/>
</dbReference>
<dbReference type="InterPro" id="IPR017441">
    <property type="entry name" value="Protein_kinase_ATP_BS"/>
</dbReference>
<evidence type="ECO:0000256" key="5">
    <source>
        <dbReference type="ARBA" id="ARBA00022475"/>
    </source>
</evidence>
<dbReference type="PROSITE" id="PS50011">
    <property type="entry name" value="PROTEIN_KINASE_DOM"/>
    <property type="match status" value="1"/>
</dbReference>
<dbReference type="InterPro" id="IPR000719">
    <property type="entry name" value="Prot_kinase_dom"/>
</dbReference>
<dbReference type="GO" id="GO:0005886">
    <property type="term" value="C:plasma membrane"/>
    <property type="evidence" value="ECO:0007669"/>
    <property type="project" value="UniProtKB-SubCell"/>
</dbReference>
<dbReference type="Gene3D" id="3.80.10.10">
    <property type="entry name" value="Ribonuclease Inhibitor"/>
    <property type="match status" value="3"/>
</dbReference>
<comment type="catalytic activity">
    <reaction evidence="20">
        <text>L-threonyl-[protein] + ATP = O-phospho-L-threonyl-[protein] + ADP + H(+)</text>
        <dbReference type="Rhea" id="RHEA:46608"/>
        <dbReference type="Rhea" id="RHEA-COMP:11060"/>
        <dbReference type="Rhea" id="RHEA-COMP:11605"/>
        <dbReference type="ChEBI" id="CHEBI:15378"/>
        <dbReference type="ChEBI" id="CHEBI:30013"/>
        <dbReference type="ChEBI" id="CHEBI:30616"/>
        <dbReference type="ChEBI" id="CHEBI:61977"/>
        <dbReference type="ChEBI" id="CHEBI:456216"/>
        <dbReference type="EC" id="2.7.11.1"/>
    </reaction>
</comment>
<evidence type="ECO:0000256" key="11">
    <source>
        <dbReference type="ARBA" id="ARBA00022729"/>
    </source>
</evidence>
<keyword evidence="19" id="KW-0325">Glycoprotein</keyword>
<protein>
    <recommendedName>
        <fullName evidence="4">non-specific serine/threonine protein kinase</fullName>
        <ecNumber evidence="4">2.7.11.1</ecNumber>
    </recommendedName>
</protein>
<evidence type="ECO:0000256" key="4">
    <source>
        <dbReference type="ARBA" id="ARBA00012513"/>
    </source>
</evidence>
<evidence type="ECO:0000256" key="12">
    <source>
        <dbReference type="ARBA" id="ARBA00022737"/>
    </source>
</evidence>